<protein>
    <submittedName>
        <fullName evidence="6">DNA recombination protein RmuC</fullName>
    </submittedName>
</protein>
<evidence type="ECO:0000256" key="5">
    <source>
        <dbReference type="SAM" id="MobiDB-lite"/>
    </source>
</evidence>
<organism evidence="6 7">
    <name type="scientific">Skermania pinensis</name>
    <dbReference type="NCBI Taxonomy" id="39122"/>
    <lineage>
        <taxon>Bacteria</taxon>
        <taxon>Bacillati</taxon>
        <taxon>Actinomycetota</taxon>
        <taxon>Actinomycetes</taxon>
        <taxon>Mycobacteriales</taxon>
        <taxon>Gordoniaceae</taxon>
        <taxon>Skermania</taxon>
    </lineage>
</organism>
<comment type="similarity">
    <text evidence="2">Belongs to the RmuC family.</text>
</comment>
<sequence length="370" mass="40989">MTTSTASVLLLTLGCGIALGWLLREYVGRTVWRRQDELSGRIGTLVDPLRNALDELTEHIDLVEQNRTQSYAGLREQVAGMQRTSELLSERTGQLVAALRSPQTRGRWGEIQLERVVELSGMARYCDFDTQIEIDGRRPDLVVRLSGDRRIVVDAKVPFDAYLDAIQAEQPAERTRHRARHAQALRGHVDQLAAKRYWAAFDRVPEFVVLFLPGDAFLDAALSTDAGLLDHAFGRNVILATPTTLIALLRTIAHGWRQQALSENAATIQRLGRELYERIGVVGRDLDRLGSQLGKSVDAFNRVVVATDDRVLATARELAGLELFESPVSPTRRVTRRPVSGGPDPSTPAEHNTDNSANSRSTTGADDEIR</sequence>
<feature type="region of interest" description="Disordered" evidence="5">
    <location>
        <begin position="329"/>
        <end position="370"/>
    </location>
</feature>
<evidence type="ECO:0000256" key="1">
    <source>
        <dbReference type="ARBA" id="ARBA00003416"/>
    </source>
</evidence>
<dbReference type="EMBL" id="CP079105">
    <property type="protein sequence ID" value="QXQ14682.1"/>
    <property type="molecule type" value="Genomic_DNA"/>
</dbReference>
<accession>A0ABX8SBX5</accession>
<keyword evidence="4" id="KW-0233">DNA recombination</keyword>
<evidence type="ECO:0000256" key="2">
    <source>
        <dbReference type="ARBA" id="ARBA00009840"/>
    </source>
</evidence>
<evidence type="ECO:0000256" key="3">
    <source>
        <dbReference type="ARBA" id="ARBA00023054"/>
    </source>
</evidence>
<dbReference type="Proteomes" id="UP000887023">
    <property type="component" value="Chromosome"/>
</dbReference>
<reference evidence="6" key="1">
    <citation type="submission" date="2021-07" db="EMBL/GenBank/DDBJ databases">
        <title>Candidatus Kaistella beijingensis sp. nov. isolated from a municipal wastewater treatment plant is involved in sludge foaming.</title>
        <authorList>
            <person name="Song Y."/>
            <person name="Liu S.-J."/>
        </authorList>
    </citation>
    <scope>NUCLEOTIDE SEQUENCE</scope>
    <source>
        <strain evidence="6">DSM 43998</strain>
    </source>
</reference>
<evidence type="ECO:0000256" key="4">
    <source>
        <dbReference type="ARBA" id="ARBA00023172"/>
    </source>
</evidence>
<dbReference type="PANTHER" id="PTHR30563:SF0">
    <property type="entry name" value="DNA RECOMBINATION PROTEIN RMUC"/>
    <property type="match status" value="1"/>
</dbReference>
<dbReference type="InterPro" id="IPR003798">
    <property type="entry name" value="DNA_recombination_RmuC"/>
</dbReference>
<keyword evidence="7" id="KW-1185">Reference proteome</keyword>
<dbReference type="RefSeq" id="WP_066468487.1">
    <property type="nucleotide sequence ID" value="NZ_CBCRUZ010000004.1"/>
</dbReference>
<dbReference type="PANTHER" id="PTHR30563">
    <property type="entry name" value="DNA RECOMBINATION PROTEIN RMUC"/>
    <property type="match status" value="1"/>
</dbReference>
<feature type="compositionally biased region" description="Polar residues" evidence="5">
    <location>
        <begin position="354"/>
        <end position="364"/>
    </location>
</feature>
<feature type="compositionally biased region" description="Low complexity" evidence="5">
    <location>
        <begin position="329"/>
        <end position="343"/>
    </location>
</feature>
<comment type="function">
    <text evidence="1">Involved in DNA recombination.</text>
</comment>
<gene>
    <name evidence="6" type="ORF">KV203_04570</name>
</gene>
<evidence type="ECO:0000313" key="7">
    <source>
        <dbReference type="Proteomes" id="UP000887023"/>
    </source>
</evidence>
<dbReference type="Pfam" id="PF02646">
    <property type="entry name" value="RmuC"/>
    <property type="match status" value="1"/>
</dbReference>
<name>A0ABX8SBX5_9ACTN</name>
<evidence type="ECO:0000313" key="6">
    <source>
        <dbReference type="EMBL" id="QXQ14682.1"/>
    </source>
</evidence>
<proteinExistence type="inferred from homology"/>
<keyword evidence="3" id="KW-0175">Coiled coil</keyword>